<dbReference type="SUPFAM" id="SSF52540">
    <property type="entry name" value="P-loop containing nucleoside triphosphate hydrolases"/>
    <property type="match status" value="1"/>
</dbReference>
<dbReference type="OrthoDB" id="9765670at2"/>
<evidence type="ECO:0000256" key="2">
    <source>
        <dbReference type="ARBA" id="ARBA00022801"/>
    </source>
</evidence>
<dbReference type="Proteomes" id="UP000051307">
    <property type="component" value="Unassembled WGS sequence"/>
</dbReference>
<dbReference type="GO" id="GO:0043138">
    <property type="term" value="F:3'-5' DNA helicase activity"/>
    <property type="evidence" value="ECO:0007669"/>
    <property type="project" value="UniProtKB-EC"/>
</dbReference>
<dbReference type="InterPro" id="IPR000212">
    <property type="entry name" value="DNA_helicase_UvrD/REP"/>
</dbReference>
<dbReference type="GO" id="GO:0005524">
    <property type="term" value="F:ATP binding"/>
    <property type="evidence" value="ECO:0007669"/>
    <property type="project" value="UniProtKB-UniRule"/>
</dbReference>
<gene>
    <name evidence="11" type="ORF">FC59_GL000042</name>
</gene>
<dbReference type="InterPro" id="IPR014017">
    <property type="entry name" value="DNA_helicase_UvrD-like_C"/>
</dbReference>
<evidence type="ECO:0000313" key="12">
    <source>
        <dbReference type="Proteomes" id="UP000051307"/>
    </source>
</evidence>
<dbReference type="Pfam" id="PF00580">
    <property type="entry name" value="UvrD-helicase"/>
    <property type="match status" value="2"/>
</dbReference>
<comment type="catalytic activity">
    <reaction evidence="6">
        <text>Couples ATP hydrolysis with the unwinding of duplex DNA by translocating in the 3'-5' direction.</text>
        <dbReference type="EC" id="5.6.2.4"/>
    </reaction>
</comment>
<dbReference type="EMBL" id="AZFU01000009">
    <property type="protein sequence ID" value="KRM05828.1"/>
    <property type="molecule type" value="Genomic_DNA"/>
</dbReference>
<evidence type="ECO:0000256" key="8">
    <source>
        <dbReference type="ARBA" id="ARBA00048988"/>
    </source>
</evidence>
<dbReference type="EC" id="5.6.2.4" evidence="7"/>
<dbReference type="Pfam" id="PF13361">
    <property type="entry name" value="UvrD_C"/>
    <property type="match status" value="1"/>
</dbReference>
<dbReference type="InterPro" id="IPR014016">
    <property type="entry name" value="UvrD-like_ATP-bd"/>
</dbReference>
<dbReference type="GO" id="GO:0016887">
    <property type="term" value="F:ATP hydrolysis activity"/>
    <property type="evidence" value="ECO:0007669"/>
    <property type="project" value="RHEA"/>
</dbReference>
<proteinExistence type="predicted"/>
<keyword evidence="3 9" id="KW-0347">Helicase</keyword>
<dbReference type="PANTHER" id="PTHR11070">
    <property type="entry name" value="UVRD / RECB / PCRA DNA HELICASE FAMILY MEMBER"/>
    <property type="match status" value="1"/>
</dbReference>
<comment type="caution">
    <text evidence="11">The sequence shown here is derived from an EMBL/GenBank/DDBJ whole genome shotgun (WGS) entry which is preliminary data.</text>
</comment>
<dbReference type="Gene3D" id="3.40.50.300">
    <property type="entry name" value="P-loop containing nucleotide triphosphate hydrolases"/>
    <property type="match status" value="3"/>
</dbReference>
<dbReference type="InterPro" id="IPR027417">
    <property type="entry name" value="P-loop_NTPase"/>
</dbReference>
<feature type="domain" description="UvrD-like helicase ATP-binding" evidence="10">
    <location>
        <begin position="1"/>
        <end position="233"/>
    </location>
</feature>
<accession>A0A0R1VR77</accession>
<evidence type="ECO:0000256" key="5">
    <source>
        <dbReference type="ARBA" id="ARBA00023235"/>
    </source>
</evidence>
<keyword evidence="4 9" id="KW-0067">ATP-binding</keyword>
<dbReference type="CDD" id="cd17932">
    <property type="entry name" value="DEXQc_UvrD"/>
    <property type="match status" value="1"/>
</dbReference>
<dbReference type="GO" id="GO:0003677">
    <property type="term" value="F:DNA binding"/>
    <property type="evidence" value="ECO:0007669"/>
    <property type="project" value="InterPro"/>
</dbReference>
<protein>
    <recommendedName>
        <fullName evidence="7">DNA 3'-5' helicase</fullName>
        <ecNumber evidence="7">5.6.2.4</ecNumber>
    </recommendedName>
</protein>
<evidence type="ECO:0000256" key="7">
    <source>
        <dbReference type="ARBA" id="ARBA00034808"/>
    </source>
</evidence>
<keyword evidence="5" id="KW-0413">Isomerase</keyword>
<sequence length="530" mass="61654">MESSKEQEKIIHDKNNIVVVARPGSGKTYTIVEKIKLILKDLYNYQGIIAISFTNKASEELRNRCINGGLSLKKSFFGTIDKFCFSQIIAPFCSHLSGKIQELKIQKLEDFDRLKNLNNKEVEKIIEGYLKQNIVFLELLGETALYILKNVPDAIKYLRARYKEIFIDEYQDCGSSQNELFLFLVSQGIKGMAVGDLHQAIYGFAGKSSVYLKELMQNSDFSHYNLLENFRCHPSIYQYALCLFGQTEEKPEKEKRVFRIRITGDERNIAKEIEKNISVIKERYNLKTTSGFAILCRSNTTADIVNESLTIPHKVYKSTELDKDDSEVARLFIYLLRGYFDKKIYAIDITERFFSEEYERNKYRSLSNATQQLFAYPANKLIDNITIFSDIANIIYPKVTTKDMSETLSKLKDVLSDKRNYENYIPPKDNELSIMTIHKSKGLEFDVIFQMDMYKYVFPPEKAVSDENLYERYLNLHYVAITRAKAACFLMEGTLRHNSQMELWPAESSVFYDLPGLAERRYDIDMRFKN</sequence>
<dbReference type="AlphaFoldDB" id="A0A0R1VR77"/>
<evidence type="ECO:0000256" key="3">
    <source>
        <dbReference type="ARBA" id="ARBA00022806"/>
    </source>
</evidence>
<name>A0A0R1VR77_9LACO</name>
<evidence type="ECO:0000256" key="1">
    <source>
        <dbReference type="ARBA" id="ARBA00022741"/>
    </source>
</evidence>
<keyword evidence="2 9" id="KW-0378">Hydrolase</keyword>
<dbReference type="PROSITE" id="PS51198">
    <property type="entry name" value="UVRD_HELICASE_ATP_BIND"/>
    <property type="match status" value="1"/>
</dbReference>
<feature type="binding site" evidence="9">
    <location>
        <begin position="21"/>
        <end position="28"/>
    </location>
    <ligand>
        <name>ATP</name>
        <dbReference type="ChEBI" id="CHEBI:30616"/>
    </ligand>
</feature>
<evidence type="ECO:0000256" key="4">
    <source>
        <dbReference type="ARBA" id="ARBA00022840"/>
    </source>
</evidence>
<dbReference type="PANTHER" id="PTHR11070:SF2">
    <property type="entry name" value="ATP-DEPENDENT DNA HELICASE SRS2"/>
    <property type="match status" value="1"/>
</dbReference>
<dbReference type="RefSeq" id="WP_025015605.1">
    <property type="nucleotide sequence ID" value="NZ_AZFU01000009.1"/>
</dbReference>
<comment type="catalytic activity">
    <reaction evidence="8">
        <text>ATP + H2O = ADP + phosphate + H(+)</text>
        <dbReference type="Rhea" id="RHEA:13065"/>
        <dbReference type="ChEBI" id="CHEBI:15377"/>
        <dbReference type="ChEBI" id="CHEBI:15378"/>
        <dbReference type="ChEBI" id="CHEBI:30616"/>
        <dbReference type="ChEBI" id="CHEBI:43474"/>
        <dbReference type="ChEBI" id="CHEBI:456216"/>
        <dbReference type="EC" id="5.6.2.4"/>
    </reaction>
</comment>
<reference evidence="11 12" key="1">
    <citation type="journal article" date="2015" name="Genome Announc.">
        <title>Expanding the biotechnology potential of lactobacilli through comparative genomics of 213 strains and associated genera.</title>
        <authorList>
            <person name="Sun Z."/>
            <person name="Harris H.M."/>
            <person name="McCann A."/>
            <person name="Guo C."/>
            <person name="Argimon S."/>
            <person name="Zhang W."/>
            <person name="Yang X."/>
            <person name="Jeffery I.B."/>
            <person name="Cooney J.C."/>
            <person name="Kagawa T.F."/>
            <person name="Liu W."/>
            <person name="Song Y."/>
            <person name="Salvetti E."/>
            <person name="Wrobel A."/>
            <person name="Rasinkangas P."/>
            <person name="Parkhill J."/>
            <person name="Rea M.C."/>
            <person name="O'Sullivan O."/>
            <person name="Ritari J."/>
            <person name="Douillard F.P."/>
            <person name="Paul Ross R."/>
            <person name="Yang R."/>
            <person name="Briner A.E."/>
            <person name="Felis G.E."/>
            <person name="de Vos W.M."/>
            <person name="Barrangou R."/>
            <person name="Klaenhammer T.R."/>
            <person name="Caufield P.W."/>
            <person name="Cui Y."/>
            <person name="Zhang H."/>
            <person name="O'Toole P.W."/>
        </authorList>
    </citation>
    <scope>NUCLEOTIDE SEQUENCE [LARGE SCALE GENOMIC DNA]</scope>
    <source>
        <strain evidence="11 12">DSM 16761</strain>
    </source>
</reference>
<evidence type="ECO:0000256" key="6">
    <source>
        <dbReference type="ARBA" id="ARBA00034617"/>
    </source>
</evidence>
<evidence type="ECO:0000259" key="10">
    <source>
        <dbReference type="PROSITE" id="PS51198"/>
    </source>
</evidence>
<keyword evidence="1 9" id="KW-0547">Nucleotide-binding</keyword>
<evidence type="ECO:0000313" key="11">
    <source>
        <dbReference type="EMBL" id="KRM05828.1"/>
    </source>
</evidence>
<dbReference type="eggNOG" id="COG0210">
    <property type="taxonomic scope" value="Bacteria"/>
</dbReference>
<organism evidence="11 12">
    <name type="scientific">Lactobacillus kitasatonis DSM 16761 = JCM 1039</name>
    <dbReference type="NCBI Taxonomy" id="1423767"/>
    <lineage>
        <taxon>Bacteria</taxon>
        <taxon>Bacillati</taxon>
        <taxon>Bacillota</taxon>
        <taxon>Bacilli</taxon>
        <taxon>Lactobacillales</taxon>
        <taxon>Lactobacillaceae</taxon>
        <taxon>Lactobacillus</taxon>
    </lineage>
</organism>
<dbReference type="PATRIC" id="fig|1423767.3.peg.46"/>
<evidence type="ECO:0000256" key="9">
    <source>
        <dbReference type="PROSITE-ProRule" id="PRU00560"/>
    </source>
</evidence>